<dbReference type="InterPro" id="IPR000182">
    <property type="entry name" value="GNAT_dom"/>
</dbReference>
<name>A0A851HRR7_9GAMM</name>
<protein>
    <submittedName>
        <fullName evidence="2">GNAT family N-acetyltransferase</fullName>
    </submittedName>
</protein>
<accession>A0A851HRR7</accession>
<evidence type="ECO:0000259" key="1">
    <source>
        <dbReference type="PROSITE" id="PS51186"/>
    </source>
</evidence>
<dbReference type="GO" id="GO:0016747">
    <property type="term" value="F:acyltransferase activity, transferring groups other than amino-acyl groups"/>
    <property type="evidence" value="ECO:0007669"/>
    <property type="project" value="InterPro"/>
</dbReference>
<comment type="caution">
    <text evidence="2">The sequence shown here is derived from an EMBL/GenBank/DDBJ whole genome shotgun (WGS) entry which is preliminary data.</text>
</comment>
<sequence>MSAAAVICARAMNDNPIHIKVFGASSALRERRLRRFFSGLLAYVQRKGKLLGVFSDGRPAGVLGMLPPGDCKPTLQDFLQLMPALLTSNTPAGTVRLAIWLSIWTRLDPSIPHWHLGPLAVDTSLQQQGIGTRLMDYAVSSTPGESLYLETDELANVRFYEGFGFSVLARQPVLSTPSWVMIRQA</sequence>
<evidence type="ECO:0000313" key="2">
    <source>
        <dbReference type="EMBL" id="NWN89982.1"/>
    </source>
</evidence>
<keyword evidence="3" id="KW-1185">Reference proteome</keyword>
<dbReference type="Proteomes" id="UP000536442">
    <property type="component" value="Unassembled WGS sequence"/>
</dbReference>
<evidence type="ECO:0000313" key="3">
    <source>
        <dbReference type="Proteomes" id="UP000536442"/>
    </source>
</evidence>
<dbReference type="SUPFAM" id="SSF55729">
    <property type="entry name" value="Acyl-CoA N-acyltransferases (Nat)"/>
    <property type="match status" value="1"/>
</dbReference>
<organism evidence="2 3">
    <name type="scientific">Marinobacter adhaerens</name>
    <dbReference type="NCBI Taxonomy" id="1033846"/>
    <lineage>
        <taxon>Bacteria</taxon>
        <taxon>Pseudomonadati</taxon>
        <taxon>Pseudomonadota</taxon>
        <taxon>Gammaproteobacteria</taxon>
        <taxon>Pseudomonadales</taxon>
        <taxon>Marinobacteraceae</taxon>
        <taxon>Marinobacter</taxon>
    </lineage>
</organism>
<proteinExistence type="predicted"/>
<dbReference type="EMBL" id="JABEVQ010000001">
    <property type="protein sequence ID" value="NWN89982.1"/>
    <property type="molecule type" value="Genomic_DNA"/>
</dbReference>
<dbReference type="InterPro" id="IPR016181">
    <property type="entry name" value="Acyl_CoA_acyltransferase"/>
</dbReference>
<reference evidence="2 3" key="1">
    <citation type="submission" date="2020-03" db="EMBL/GenBank/DDBJ databases">
        <title>Metagenomic, metatranscriptomic, and metabolomic analyses revealed the key microbes and metabolic features during the fermentation of ganjang, Korean traditional soy sauce.</title>
        <authorList>
            <person name="Chun B.H."/>
            <person name="Jeon C.O."/>
        </authorList>
    </citation>
    <scope>NUCLEOTIDE SEQUENCE [LARGE SCALE GENOMIC DNA]</scope>
    <source>
        <strain evidence="2 3">KG14</strain>
    </source>
</reference>
<gene>
    <name evidence="2" type="ORF">HLV39_00540</name>
</gene>
<dbReference type="CDD" id="cd04301">
    <property type="entry name" value="NAT_SF"/>
    <property type="match status" value="1"/>
</dbReference>
<dbReference type="PROSITE" id="PS51186">
    <property type="entry name" value="GNAT"/>
    <property type="match status" value="1"/>
</dbReference>
<dbReference type="Gene3D" id="3.40.630.30">
    <property type="match status" value="1"/>
</dbReference>
<dbReference type="AlphaFoldDB" id="A0A851HRR7"/>
<feature type="domain" description="N-acetyltransferase" evidence="1">
    <location>
        <begin position="5"/>
        <end position="185"/>
    </location>
</feature>
<keyword evidence="2" id="KW-0808">Transferase</keyword>
<dbReference type="Pfam" id="PF00583">
    <property type="entry name" value="Acetyltransf_1"/>
    <property type="match status" value="1"/>
</dbReference>